<evidence type="ECO:0000313" key="1">
    <source>
        <dbReference type="EMBL" id="KAJ4920347.1"/>
    </source>
</evidence>
<dbReference type="EMBL" id="JAPTMU010000204">
    <property type="protein sequence ID" value="KAJ4920347.1"/>
    <property type="molecule type" value="Genomic_DNA"/>
</dbReference>
<proteinExistence type="predicted"/>
<protein>
    <submittedName>
        <fullName evidence="1">Uncharacterized protein</fullName>
    </submittedName>
</protein>
<gene>
    <name evidence="1" type="ORF">JOQ06_000037</name>
</gene>
<comment type="caution">
    <text evidence="1">The sequence shown here is derived from an EMBL/GenBank/DDBJ whole genome shotgun (WGS) entry which is preliminary data.</text>
</comment>
<keyword evidence="2" id="KW-1185">Reference proteome</keyword>
<sequence>MYGLDTSFRVEDGGEIFPESLRANDKAANDKAANDKAANGVKTAAGEKYLLRRLNFSTFLIWMLGGK</sequence>
<reference evidence="1" key="1">
    <citation type="submission" date="2022-11" db="EMBL/GenBank/DDBJ databases">
        <title>Chromosome-level genome of Pogonophryne albipinna.</title>
        <authorList>
            <person name="Jo E."/>
        </authorList>
    </citation>
    <scope>NUCLEOTIDE SEQUENCE</scope>
    <source>
        <strain evidence="1">SGF0006</strain>
        <tissue evidence="1">Muscle</tissue>
    </source>
</reference>
<evidence type="ECO:0000313" key="2">
    <source>
        <dbReference type="Proteomes" id="UP001219934"/>
    </source>
</evidence>
<organism evidence="1 2">
    <name type="scientific">Pogonophryne albipinna</name>
    <dbReference type="NCBI Taxonomy" id="1090488"/>
    <lineage>
        <taxon>Eukaryota</taxon>
        <taxon>Metazoa</taxon>
        <taxon>Chordata</taxon>
        <taxon>Craniata</taxon>
        <taxon>Vertebrata</taxon>
        <taxon>Euteleostomi</taxon>
        <taxon>Actinopterygii</taxon>
        <taxon>Neopterygii</taxon>
        <taxon>Teleostei</taxon>
        <taxon>Neoteleostei</taxon>
        <taxon>Acanthomorphata</taxon>
        <taxon>Eupercaria</taxon>
        <taxon>Perciformes</taxon>
        <taxon>Notothenioidei</taxon>
        <taxon>Pogonophryne</taxon>
    </lineage>
</organism>
<dbReference type="Proteomes" id="UP001219934">
    <property type="component" value="Unassembled WGS sequence"/>
</dbReference>
<accession>A0AAD6A8W4</accession>
<dbReference type="AlphaFoldDB" id="A0AAD6A8W4"/>
<name>A0AAD6A8W4_9TELE</name>